<reference evidence="1" key="1">
    <citation type="submission" date="2020-02" db="EMBL/GenBank/DDBJ databases">
        <authorList>
            <person name="Chen W.-M."/>
        </authorList>
    </citation>
    <scope>NUCLEOTIDE SEQUENCE</scope>
    <source>
        <strain evidence="1">NBD-18</strain>
    </source>
</reference>
<evidence type="ECO:0000313" key="1">
    <source>
        <dbReference type="EMBL" id="NDY83494.1"/>
    </source>
</evidence>
<dbReference type="AlphaFoldDB" id="A0A6B2R1I5"/>
<name>A0A6B2R1I5_9BURK</name>
<gene>
    <name evidence="1" type="ORF">G3I67_09645</name>
</gene>
<dbReference type="SUPFAM" id="SSF53756">
    <property type="entry name" value="UDP-Glycosyltransferase/glycogen phosphorylase"/>
    <property type="match status" value="1"/>
</dbReference>
<protein>
    <submittedName>
        <fullName evidence="1">Glycosyltransferase family 4 protein</fullName>
    </submittedName>
</protein>
<dbReference type="RefSeq" id="WP_163654704.1">
    <property type="nucleotide sequence ID" value="NZ_JAAGRN010000005.1"/>
</dbReference>
<dbReference type="GO" id="GO:0016740">
    <property type="term" value="F:transferase activity"/>
    <property type="evidence" value="ECO:0007669"/>
    <property type="project" value="UniProtKB-KW"/>
</dbReference>
<organism evidence="1">
    <name type="scientific">Sheuella amnicola</name>
    <dbReference type="NCBI Taxonomy" id="2707330"/>
    <lineage>
        <taxon>Bacteria</taxon>
        <taxon>Pseudomonadati</taxon>
        <taxon>Pseudomonadota</taxon>
        <taxon>Betaproteobacteria</taxon>
        <taxon>Burkholderiales</taxon>
        <taxon>Alcaligenaceae</taxon>
        <taxon>Sheuella</taxon>
    </lineage>
</organism>
<keyword evidence="1" id="KW-0808">Transferase</keyword>
<comment type="caution">
    <text evidence="1">The sequence shown here is derived from an EMBL/GenBank/DDBJ whole genome shotgun (WGS) entry which is preliminary data.</text>
</comment>
<proteinExistence type="predicted"/>
<dbReference type="EMBL" id="JAAGRN010000005">
    <property type="protein sequence ID" value="NDY83494.1"/>
    <property type="molecule type" value="Genomic_DNA"/>
</dbReference>
<sequence length="415" mass="47631">MKPSGPCILVYNPISGHGHLDSWNALFVSFLLQEGWRVIALTPDVDDLRVRLTDKGLAACSSLQILPWDALRRSFVQRILGRVKRLFKQQKTLSQDDPEANYLKPLEFALRVKKALKQTKWQPEVVFNMYMDLYRTDATSWQAFDAICQLPWSGIRFVPRQDPTEAYYRSPSLFGMCFLDESICEQYRASLPKKTFEYLPDITESALPSQPSDIAQKIKALAKGRKTVFLGGTIGGGKNLARWYALIQRADPAKWFFLQIGEVHLNSLTPEDIAARQRVMQDMPENLFIHPAYLPDEKTFNEIIQLSDVLFAVYRNFRISSNMPGKAAAFDRPILVAKDYLMGQRVTSYGIGLAVPEDDVAQMQAALEMLVRDEQIAQMRDRFRSYRNDFSIEALQHRFVNYLKNGLNQRVEDRS</sequence>
<dbReference type="Gene3D" id="3.40.50.2000">
    <property type="entry name" value="Glycogen Phosphorylase B"/>
    <property type="match status" value="1"/>
</dbReference>
<accession>A0A6B2R1I5</accession>